<name>A0ACA9SKS1_9GLOM</name>
<feature type="non-terminal residue" evidence="1">
    <location>
        <position position="1"/>
    </location>
</feature>
<evidence type="ECO:0000313" key="1">
    <source>
        <dbReference type="EMBL" id="CAG8842748.1"/>
    </source>
</evidence>
<reference evidence="1" key="1">
    <citation type="submission" date="2021-06" db="EMBL/GenBank/DDBJ databases">
        <authorList>
            <person name="Kallberg Y."/>
            <person name="Tangrot J."/>
            <person name="Rosling A."/>
        </authorList>
    </citation>
    <scope>NUCLEOTIDE SEQUENCE</scope>
    <source>
        <strain evidence="1">MA461A</strain>
    </source>
</reference>
<keyword evidence="2" id="KW-1185">Reference proteome</keyword>
<dbReference type="EMBL" id="CAJVQC010135451">
    <property type="protein sequence ID" value="CAG8842748.1"/>
    <property type="molecule type" value="Genomic_DNA"/>
</dbReference>
<accession>A0ACA9SKS1</accession>
<gene>
    <name evidence="1" type="ORF">RPERSI_LOCUS32459</name>
</gene>
<protein>
    <submittedName>
        <fullName evidence="1">8535_t:CDS:1</fullName>
    </submittedName>
</protein>
<proteinExistence type="predicted"/>
<evidence type="ECO:0000313" key="2">
    <source>
        <dbReference type="Proteomes" id="UP000789920"/>
    </source>
</evidence>
<organism evidence="1 2">
    <name type="scientific">Racocetra persica</name>
    <dbReference type="NCBI Taxonomy" id="160502"/>
    <lineage>
        <taxon>Eukaryota</taxon>
        <taxon>Fungi</taxon>
        <taxon>Fungi incertae sedis</taxon>
        <taxon>Mucoromycota</taxon>
        <taxon>Glomeromycotina</taxon>
        <taxon>Glomeromycetes</taxon>
        <taxon>Diversisporales</taxon>
        <taxon>Gigasporaceae</taxon>
        <taxon>Racocetra</taxon>
    </lineage>
</organism>
<comment type="caution">
    <text evidence="1">The sequence shown here is derived from an EMBL/GenBank/DDBJ whole genome shotgun (WGS) entry which is preliminary data.</text>
</comment>
<sequence length="121" mass="13735">TFLVVDCGGGTVDLTMRTLLPGNRLKEETLRTGDLCGSTYIDQEFLKFMSRILGSSALQKIRTYAYGDLQKLVHGFFCKKVKTGFTGDPDNYNTIELDFEGECRSLMKYITGRERTELEKK</sequence>
<dbReference type="Proteomes" id="UP000789920">
    <property type="component" value="Unassembled WGS sequence"/>
</dbReference>